<gene>
    <name evidence="2" type="ORF">Nkreftii_001882</name>
</gene>
<organism evidence="2 3">
    <name type="scientific">Candidatus Nitrospira kreftii</name>
    <dbReference type="NCBI Taxonomy" id="2652173"/>
    <lineage>
        <taxon>Bacteria</taxon>
        <taxon>Pseudomonadati</taxon>
        <taxon>Nitrospirota</taxon>
        <taxon>Nitrospiria</taxon>
        <taxon>Nitrospirales</taxon>
        <taxon>Nitrospiraceae</taxon>
        <taxon>Nitrospira</taxon>
    </lineage>
</organism>
<protein>
    <submittedName>
        <fullName evidence="2">Uncharacterized protein</fullName>
    </submittedName>
</protein>
<sequence length="83" mass="9551">MSTSRRYKRSWKRILRGWAALLILCLIGAVAALGVRTLLDSVGTAKHTRYEPVDVPPQSVSPQHERERQELERRDRAVREKGK</sequence>
<evidence type="ECO:0000313" key="2">
    <source>
        <dbReference type="EMBL" id="QPD04108.1"/>
    </source>
</evidence>
<evidence type="ECO:0000256" key="1">
    <source>
        <dbReference type="SAM" id="MobiDB-lite"/>
    </source>
</evidence>
<dbReference type="KEGG" id="nkf:Nkreftii_001882"/>
<evidence type="ECO:0000313" key="3">
    <source>
        <dbReference type="Proteomes" id="UP000593737"/>
    </source>
</evidence>
<dbReference type="Proteomes" id="UP000593737">
    <property type="component" value="Chromosome"/>
</dbReference>
<feature type="region of interest" description="Disordered" evidence="1">
    <location>
        <begin position="50"/>
        <end position="83"/>
    </location>
</feature>
<dbReference type="EMBL" id="CP047423">
    <property type="protein sequence ID" value="QPD04108.1"/>
    <property type="molecule type" value="Genomic_DNA"/>
</dbReference>
<reference evidence="2 3" key="1">
    <citation type="journal article" date="2020" name="ISME J.">
        <title>Enrichment and physiological characterization of a novel comammox Nitrospira indicates ammonium inhibition of complete nitrification.</title>
        <authorList>
            <person name="Sakoula D."/>
            <person name="Koch H."/>
            <person name="Frank J."/>
            <person name="Jetten M.S.M."/>
            <person name="van Kessel M.A.H.J."/>
            <person name="Lucker S."/>
        </authorList>
    </citation>
    <scope>NUCLEOTIDE SEQUENCE [LARGE SCALE GENOMIC DNA]</scope>
    <source>
        <strain evidence="2">Comreactor17</strain>
    </source>
</reference>
<feature type="compositionally biased region" description="Basic and acidic residues" evidence="1">
    <location>
        <begin position="63"/>
        <end position="83"/>
    </location>
</feature>
<accession>A0A7S8FE25</accession>
<dbReference type="AlphaFoldDB" id="A0A7S8FE25"/>
<name>A0A7S8FE25_9BACT</name>
<proteinExistence type="predicted"/>